<evidence type="ECO:0000313" key="5">
    <source>
        <dbReference type="Proteomes" id="UP000289323"/>
    </source>
</evidence>
<evidence type="ECO:0000313" key="4">
    <source>
        <dbReference type="EMBL" id="SPQ20196.1"/>
    </source>
</evidence>
<dbReference type="GO" id="GO:0016020">
    <property type="term" value="C:membrane"/>
    <property type="evidence" value="ECO:0007669"/>
    <property type="project" value="GOC"/>
</dbReference>
<accession>A0A3S4BHE8</accession>
<dbReference type="Gene3D" id="3.90.550.20">
    <property type="match status" value="1"/>
</dbReference>
<feature type="region of interest" description="Disordered" evidence="3">
    <location>
        <begin position="38"/>
        <end position="70"/>
    </location>
</feature>
<dbReference type="GO" id="GO:0000030">
    <property type="term" value="F:mannosyltransferase activity"/>
    <property type="evidence" value="ECO:0007669"/>
    <property type="project" value="TreeGrafter"/>
</dbReference>
<dbReference type="AlphaFoldDB" id="A0A3S4BHE8"/>
<dbReference type="InterPro" id="IPR051706">
    <property type="entry name" value="Glycosyltransferase_domain"/>
</dbReference>
<sequence>MLPVWLRSMQRTLIVLAALLLACVVLWTPLPGTLTTLVPGSQRLDGEHGDAAARPPSPSPPPPPPPPPPTKARYLSPAELMDRPLAPTMRAIPKLFHQSWSTTELPKKFAAWSERCRTLHPDWEWVLWTDDDNARLFERYLPWLVDTFQHLPGPIYQADLSRNAYMLLFGGLYADLDTDCLLPVEQNILSTYEVPTIPHSEASAMAEASAPDSGANLTAFVGRMGTDENFAHSIPNAWMASPPGHPFWHLMLKWTRERLDREKDRDDHDIPEALTGPIALRNGVIEYSKSEYHPSNPKIPAARDGNSKPAAAQQDPEARANAVFDAALPQPHEVVVLPFHHIYPYSWDRDGSFVRDVCWSLSNGFNETRCKELLAVDRWHSTAITYWSHSWNDDGHNTGNLDKVS</sequence>
<comment type="similarity">
    <text evidence="1">Belongs to the glycosyltransferase 32 family.</text>
</comment>
<name>A0A3S4BHE8_9PEZI</name>
<organism evidence="4 5">
    <name type="scientific">Thermothielavioides terrestris</name>
    <dbReference type="NCBI Taxonomy" id="2587410"/>
    <lineage>
        <taxon>Eukaryota</taxon>
        <taxon>Fungi</taxon>
        <taxon>Dikarya</taxon>
        <taxon>Ascomycota</taxon>
        <taxon>Pezizomycotina</taxon>
        <taxon>Sordariomycetes</taxon>
        <taxon>Sordariomycetidae</taxon>
        <taxon>Sordariales</taxon>
        <taxon>Chaetomiaceae</taxon>
        <taxon>Thermothielavioides</taxon>
    </lineage>
</organism>
<dbReference type="PANTHER" id="PTHR32385">
    <property type="entry name" value="MANNOSYL PHOSPHORYLINOSITOL CERAMIDE SYNTHASE"/>
    <property type="match status" value="1"/>
</dbReference>
<dbReference type="Proteomes" id="UP000289323">
    <property type="component" value="Unassembled WGS sequence"/>
</dbReference>
<dbReference type="InterPro" id="IPR007577">
    <property type="entry name" value="GlycoTrfase_DXD_sugar-bd_CS"/>
</dbReference>
<dbReference type="PROSITE" id="PS51257">
    <property type="entry name" value="PROKAR_LIPOPROTEIN"/>
    <property type="match status" value="1"/>
</dbReference>
<dbReference type="GO" id="GO:0051999">
    <property type="term" value="P:mannosyl-inositol phosphorylceramide biosynthetic process"/>
    <property type="evidence" value="ECO:0007669"/>
    <property type="project" value="TreeGrafter"/>
</dbReference>
<dbReference type="EMBL" id="OUUZ01000003">
    <property type="protein sequence ID" value="SPQ20196.1"/>
    <property type="molecule type" value="Genomic_DNA"/>
</dbReference>
<dbReference type="PANTHER" id="PTHR32385:SF23">
    <property type="entry name" value="NUCLEOTIDE-DIPHOSPHO-SUGAR TRANSFERASE"/>
    <property type="match status" value="1"/>
</dbReference>
<reference evidence="4 5" key="1">
    <citation type="submission" date="2018-04" db="EMBL/GenBank/DDBJ databases">
        <authorList>
            <person name="Huttner S."/>
            <person name="Dainat J."/>
        </authorList>
    </citation>
    <scope>NUCLEOTIDE SEQUENCE [LARGE SCALE GENOMIC DNA]</scope>
</reference>
<dbReference type="Pfam" id="PF04488">
    <property type="entry name" value="Gly_transf_sug"/>
    <property type="match status" value="1"/>
</dbReference>
<evidence type="ECO:0000256" key="3">
    <source>
        <dbReference type="SAM" id="MobiDB-lite"/>
    </source>
</evidence>
<proteinExistence type="inferred from homology"/>
<dbReference type="SUPFAM" id="SSF53448">
    <property type="entry name" value="Nucleotide-diphospho-sugar transferases"/>
    <property type="match status" value="1"/>
</dbReference>
<dbReference type="InterPro" id="IPR029044">
    <property type="entry name" value="Nucleotide-diphossugar_trans"/>
</dbReference>
<feature type="compositionally biased region" description="Pro residues" evidence="3">
    <location>
        <begin position="55"/>
        <end position="70"/>
    </location>
</feature>
<evidence type="ECO:0000256" key="2">
    <source>
        <dbReference type="ARBA" id="ARBA00022679"/>
    </source>
</evidence>
<gene>
    <name evidence="4" type="ORF">TT172_LOCUS2615</name>
</gene>
<feature type="region of interest" description="Disordered" evidence="3">
    <location>
        <begin position="290"/>
        <end position="317"/>
    </location>
</feature>
<evidence type="ECO:0000256" key="1">
    <source>
        <dbReference type="ARBA" id="ARBA00009003"/>
    </source>
</evidence>
<protein>
    <submittedName>
        <fullName evidence="4">Bd0a11fe-d5ca-4e7b-9c99-2a8c80abc853</fullName>
    </submittedName>
</protein>
<keyword evidence="2" id="KW-0808">Transferase</keyword>